<name>A0A974NNM3_PERPY</name>
<dbReference type="RefSeq" id="WP_201647868.1">
    <property type="nucleotide sequence ID" value="NZ_CP068053.1"/>
</dbReference>
<reference evidence="1 2" key="1">
    <citation type="submission" date="2021-01" db="EMBL/GenBank/DDBJ databases">
        <title>FDA dAtabase for Regulatory Grade micrObial Sequences (FDA-ARGOS): Supporting development and validation of Infectious Disease Dx tests.</title>
        <authorList>
            <person name="Nelson B."/>
            <person name="Plummer A."/>
            <person name="Tallon L."/>
            <person name="Sadzewicz L."/>
            <person name="Zhao X."/>
            <person name="Boylan J."/>
            <person name="Ott S."/>
            <person name="Bowen H."/>
            <person name="Vavikolanu K."/>
            <person name="Mehta A."/>
            <person name="Aluvathingal J."/>
            <person name="Nadendla S."/>
            <person name="Myers T."/>
            <person name="Yan Y."/>
            <person name="Sichtig H."/>
        </authorList>
    </citation>
    <scope>NUCLEOTIDE SEQUENCE [LARGE SCALE GENOMIC DNA]</scope>
    <source>
        <strain evidence="1 2">FDAARGOS_1161</strain>
    </source>
</reference>
<evidence type="ECO:0000313" key="2">
    <source>
        <dbReference type="Proteomes" id="UP000595254"/>
    </source>
</evidence>
<organism evidence="1 2">
    <name type="scientific">Peribacillus psychrosaccharolyticus</name>
    <name type="common">Bacillus psychrosaccharolyticus</name>
    <dbReference type="NCBI Taxonomy" id="1407"/>
    <lineage>
        <taxon>Bacteria</taxon>
        <taxon>Bacillati</taxon>
        <taxon>Bacillota</taxon>
        <taxon>Bacilli</taxon>
        <taxon>Bacillales</taxon>
        <taxon>Bacillaceae</taxon>
        <taxon>Peribacillus</taxon>
    </lineage>
</organism>
<sequence length="156" mass="18680">MKVDYAAFQKKKEKEYSNFFCSLIIFLTQTIEELMNGESTPVKVRKQLELNVVTSISLLWNMYMIMFTKNTSHQRLRSQIFIQVFDEKYSRTLQPLIQQFIKDIENYHFINKDHKLQTVKMLEQINQYHLVCSYDNNSINIDTQPPAPWLANRVYN</sequence>
<keyword evidence="2" id="KW-1185">Reference proteome</keyword>
<gene>
    <name evidence="1" type="ORF">I6J18_03440</name>
</gene>
<proteinExistence type="predicted"/>
<dbReference type="EMBL" id="CP068053">
    <property type="protein sequence ID" value="QQT00974.1"/>
    <property type="molecule type" value="Genomic_DNA"/>
</dbReference>
<evidence type="ECO:0000313" key="1">
    <source>
        <dbReference type="EMBL" id="QQT00974.1"/>
    </source>
</evidence>
<dbReference type="Proteomes" id="UP000595254">
    <property type="component" value="Chromosome"/>
</dbReference>
<accession>A0A974NNM3</accession>
<dbReference type="KEGG" id="ppsr:I6J18_03440"/>
<protein>
    <submittedName>
        <fullName evidence="1">Uncharacterized protein</fullName>
    </submittedName>
</protein>
<dbReference type="AlphaFoldDB" id="A0A974NNM3"/>